<dbReference type="InterPro" id="IPR011009">
    <property type="entry name" value="Kinase-like_dom_sf"/>
</dbReference>
<dbReference type="EMBL" id="JBICYV010000006">
    <property type="protein sequence ID" value="MFG3011632.1"/>
    <property type="molecule type" value="Genomic_DNA"/>
</dbReference>
<dbReference type="PANTHER" id="PTHR43289">
    <property type="entry name" value="MITOGEN-ACTIVATED PROTEIN KINASE KINASE KINASE 20-RELATED"/>
    <property type="match status" value="1"/>
</dbReference>
<dbReference type="PROSITE" id="PS50011">
    <property type="entry name" value="PROTEIN_KINASE_DOM"/>
    <property type="match status" value="1"/>
</dbReference>
<protein>
    <submittedName>
        <fullName evidence="6">Serine/threonine protein kinase</fullName>
    </submittedName>
</protein>
<evidence type="ECO:0000256" key="1">
    <source>
        <dbReference type="ARBA" id="ARBA00022679"/>
    </source>
</evidence>
<evidence type="ECO:0000256" key="2">
    <source>
        <dbReference type="ARBA" id="ARBA00022741"/>
    </source>
</evidence>
<dbReference type="Proteomes" id="UP001604267">
    <property type="component" value="Unassembled WGS sequence"/>
</dbReference>
<comment type="caution">
    <text evidence="6">The sequence shown here is derived from an EMBL/GenBank/DDBJ whole genome shotgun (WGS) entry which is preliminary data.</text>
</comment>
<organism evidence="6 7">
    <name type="scientific">Streptomyces cinerochromogenes</name>
    <dbReference type="NCBI Taxonomy" id="66422"/>
    <lineage>
        <taxon>Bacteria</taxon>
        <taxon>Bacillati</taxon>
        <taxon>Actinomycetota</taxon>
        <taxon>Actinomycetes</taxon>
        <taxon>Kitasatosporales</taxon>
        <taxon>Streptomycetaceae</taxon>
        <taxon>Streptomyces</taxon>
    </lineage>
</organism>
<dbReference type="SUPFAM" id="SSF56112">
    <property type="entry name" value="Protein kinase-like (PK-like)"/>
    <property type="match status" value="1"/>
</dbReference>
<dbReference type="InterPro" id="IPR000719">
    <property type="entry name" value="Prot_kinase_dom"/>
</dbReference>
<dbReference type="GO" id="GO:0004674">
    <property type="term" value="F:protein serine/threonine kinase activity"/>
    <property type="evidence" value="ECO:0007669"/>
    <property type="project" value="UniProtKB-KW"/>
</dbReference>
<keyword evidence="6" id="KW-0723">Serine/threonine-protein kinase</keyword>
<evidence type="ECO:0000256" key="4">
    <source>
        <dbReference type="ARBA" id="ARBA00022840"/>
    </source>
</evidence>
<dbReference type="RefSeq" id="WP_392817837.1">
    <property type="nucleotide sequence ID" value="NZ_JBICYV010000006.1"/>
</dbReference>
<evidence type="ECO:0000313" key="7">
    <source>
        <dbReference type="Proteomes" id="UP001604267"/>
    </source>
</evidence>
<keyword evidence="4" id="KW-0067">ATP-binding</keyword>
<accession>A0ABW7B396</accession>
<dbReference type="PANTHER" id="PTHR43289:SF34">
    <property type="entry name" value="SERINE_THREONINE-PROTEIN KINASE YBDM-RELATED"/>
    <property type="match status" value="1"/>
</dbReference>
<evidence type="ECO:0000313" key="6">
    <source>
        <dbReference type="EMBL" id="MFG3011632.1"/>
    </source>
</evidence>
<evidence type="ECO:0000256" key="3">
    <source>
        <dbReference type="ARBA" id="ARBA00022777"/>
    </source>
</evidence>
<reference evidence="6 7" key="1">
    <citation type="submission" date="2024-10" db="EMBL/GenBank/DDBJ databases">
        <title>The Natural Products Discovery Center: Release of the First 8490 Sequenced Strains for Exploring Actinobacteria Biosynthetic Diversity.</title>
        <authorList>
            <person name="Kalkreuter E."/>
            <person name="Kautsar S.A."/>
            <person name="Yang D."/>
            <person name="Bader C.D."/>
            <person name="Teijaro C.N."/>
            <person name="Fluegel L."/>
            <person name="Davis C.M."/>
            <person name="Simpson J.R."/>
            <person name="Lauterbach L."/>
            <person name="Steele A.D."/>
            <person name="Gui C."/>
            <person name="Meng S."/>
            <person name="Li G."/>
            <person name="Viehrig K."/>
            <person name="Ye F."/>
            <person name="Su P."/>
            <person name="Kiefer A.F."/>
            <person name="Nichols A."/>
            <person name="Cepeda A.J."/>
            <person name="Yan W."/>
            <person name="Fan B."/>
            <person name="Jiang Y."/>
            <person name="Adhikari A."/>
            <person name="Zheng C.-J."/>
            <person name="Schuster L."/>
            <person name="Cowan T.M."/>
            <person name="Smanski M.J."/>
            <person name="Chevrette M.G."/>
            <person name="De Carvalho L.P.S."/>
            <person name="Shen B."/>
        </authorList>
    </citation>
    <scope>NUCLEOTIDE SEQUENCE [LARGE SCALE GENOMIC DNA]</scope>
    <source>
        <strain evidence="6 7">NPDC048320</strain>
    </source>
</reference>
<gene>
    <name evidence="6" type="ORF">ACGFZB_14455</name>
</gene>
<feature type="domain" description="Protein kinase" evidence="5">
    <location>
        <begin position="1"/>
        <end position="252"/>
    </location>
</feature>
<keyword evidence="2" id="KW-0547">Nucleotide-binding</keyword>
<keyword evidence="7" id="KW-1185">Reference proteome</keyword>
<sequence>MRRLCQDDPLWIGPYAVLAGVDEEAERHRTPDRRYVARSADGRRTVLVHVPHPGADPGRWVAEAEEARRLAIPGLAPVAEVDRAAVPVWHAAPYTPVLPLTAALAAHGGPLPEDVVRALGAALARTLATAHARGVAHAGLSPAAVLLGVDGPLLACFGAVRAAAPEGEQRLGKPGLDPGCLAPEQAQGGRPRPLGDVYALGAVLSYASTGYTVPEREELPASLREPITACLTRDPARRPSAADLAAGLSAPLPTRPQALPGPLAPEPVPVPVPVATVLDGPPFALPARIVAALARQSAGVLVATPPAHAQEKRP</sequence>
<keyword evidence="1" id="KW-0808">Transferase</keyword>
<evidence type="ECO:0000259" key="5">
    <source>
        <dbReference type="PROSITE" id="PS50011"/>
    </source>
</evidence>
<proteinExistence type="predicted"/>
<name>A0ABW7B396_9ACTN</name>
<keyword evidence="3 6" id="KW-0418">Kinase</keyword>
<dbReference type="Gene3D" id="1.10.510.10">
    <property type="entry name" value="Transferase(Phosphotransferase) domain 1"/>
    <property type="match status" value="1"/>
</dbReference>